<dbReference type="EMBL" id="BARW01040072">
    <property type="protein sequence ID" value="GAJ24323.1"/>
    <property type="molecule type" value="Genomic_DNA"/>
</dbReference>
<evidence type="ECO:0000313" key="1">
    <source>
        <dbReference type="EMBL" id="GAJ24323.1"/>
    </source>
</evidence>
<accession>X1V3I0</accession>
<protein>
    <submittedName>
        <fullName evidence="1">Uncharacterized protein</fullName>
    </submittedName>
</protein>
<organism evidence="1">
    <name type="scientific">marine sediment metagenome</name>
    <dbReference type="NCBI Taxonomy" id="412755"/>
    <lineage>
        <taxon>unclassified sequences</taxon>
        <taxon>metagenomes</taxon>
        <taxon>ecological metagenomes</taxon>
    </lineage>
</organism>
<feature type="non-terminal residue" evidence="1">
    <location>
        <position position="1"/>
    </location>
</feature>
<reference evidence="1" key="1">
    <citation type="journal article" date="2014" name="Front. Microbiol.">
        <title>High frequency of phylogenetically diverse reductive dehalogenase-homologous genes in deep subseafloor sedimentary metagenomes.</title>
        <authorList>
            <person name="Kawai M."/>
            <person name="Futagami T."/>
            <person name="Toyoda A."/>
            <person name="Takaki Y."/>
            <person name="Nishi S."/>
            <person name="Hori S."/>
            <person name="Arai W."/>
            <person name="Tsubouchi T."/>
            <person name="Morono Y."/>
            <person name="Uchiyama I."/>
            <person name="Ito T."/>
            <person name="Fujiyama A."/>
            <person name="Inagaki F."/>
            <person name="Takami H."/>
        </authorList>
    </citation>
    <scope>NUCLEOTIDE SEQUENCE</scope>
    <source>
        <strain evidence="1">Expedition CK06-06</strain>
    </source>
</reference>
<gene>
    <name evidence="1" type="ORF">S12H4_60750</name>
</gene>
<name>X1V3I0_9ZZZZ</name>
<dbReference type="AlphaFoldDB" id="X1V3I0"/>
<sequence>LMGLMVVVLGVCIIAGHNSVIVDGLLTVTGAVSGIGVWERLKR</sequence>
<proteinExistence type="predicted"/>
<comment type="caution">
    <text evidence="1">The sequence shown here is derived from an EMBL/GenBank/DDBJ whole genome shotgun (WGS) entry which is preliminary data.</text>
</comment>